<dbReference type="Pfam" id="PF04982">
    <property type="entry name" value="TM_HPP"/>
    <property type="match status" value="1"/>
</dbReference>
<dbReference type="HOGENOM" id="CLU_040397_3_0_12"/>
<dbReference type="InterPro" id="IPR007065">
    <property type="entry name" value="HPP"/>
</dbReference>
<reference evidence="3 4" key="1">
    <citation type="submission" date="2012-06" db="EMBL/GenBank/DDBJ databases">
        <title>The complete chromosome of genome of Turneriella parva DSM 21527.</title>
        <authorList>
            <consortium name="US DOE Joint Genome Institute (JGI-PGF)"/>
            <person name="Lucas S."/>
            <person name="Han J."/>
            <person name="Lapidus A."/>
            <person name="Bruce D."/>
            <person name="Goodwin L."/>
            <person name="Pitluck S."/>
            <person name="Peters L."/>
            <person name="Kyrpides N."/>
            <person name="Mavromatis K."/>
            <person name="Ivanova N."/>
            <person name="Mikhailova N."/>
            <person name="Chertkov O."/>
            <person name="Detter J.C."/>
            <person name="Tapia R."/>
            <person name="Han C."/>
            <person name="Land M."/>
            <person name="Hauser L."/>
            <person name="Markowitz V."/>
            <person name="Cheng J.-F."/>
            <person name="Hugenholtz P."/>
            <person name="Woyke T."/>
            <person name="Wu D."/>
            <person name="Gronow S."/>
            <person name="Wellnitz S."/>
            <person name="Brambilla E."/>
            <person name="Klenk H.-P."/>
            <person name="Eisen J.A."/>
        </authorList>
    </citation>
    <scope>NUCLEOTIDE SEQUENCE [LARGE SCALE GENOMIC DNA]</scope>
    <source>
        <strain evidence="4">ATCC BAA-1111 / DSM 21527 / NCTC 11395 / H</strain>
    </source>
</reference>
<evidence type="ECO:0000259" key="2">
    <source>
        <dbReference type="Pfam" id="PF04982"/>
    </source>
</evidence>
<dbReference type="EMBL" id="CP002959">
    <property type="protein sequence ID" value="AFM11773.1"/>
    <property type="molecule type" value="Genomic_DNA"/>
</dbReference>
<proteinExistence type="predicted"/>
<protein>
    <submittedName>
        <fullName evidence="3">HPP family protein</fullName>
    </submittedName>
</protein>
<keyword evidence="1" id="KW-0812">Transmembrane</keyword>
<feature type="domain" description="HPP transmembrane region" evidence="2">
    <location>
        <begin position="36"/>
        <end position="184"/>
    </location>
</feature>
<feature type="transmembrane region" description="Helical" evidence="1">
    <location>
        <begin position="41"/>
        <end position="60"/>
    </location>
</feature>
<dbReference type="STRING" id="869212.Turpa_1125"/>
<dbReference type="OrthoDB" id="9811720at2"/>
<feature type="transmembrane region" description="Helical" evidence="1">
    <location>
        <begin position="155"/>
        <end position="178"/>
    </location>
</feature>
<feature type="transmembrane region" description="Helical" evidence="1">
    <location>
        <begin position="115"/>
        <end position="135"/>
    </location>
</feature>
<dbReference type="InterPro" id="IPR058581">
    <property type="entry name" value="TM_HPP"/>
</dbReference>
<organism evidence="3 4">
    <name type="scientific">Turneriella parva (strain ATCC BAA-1111 / DSM 21527 / NCTC 11395 / H)</name>
    <name type="common">Leptospira parva</name>
    <dbReference type="NCBI Taxonomy" id="869212"/>
    <lineage>
        <taxon>Bacteria</taxon>
        <taxon>Pseudomonadati</taxon>
        <taxon>Spirochaetota</taxon>
        <taxon>Spirochaetia</taxon>
        <taxon>Leptospirales</taxon>
        <taxon>Leptospiraceae</taxon>
        <taxon>Turneriella</taxon>
    </lineage>
</organism>
<evidence type="ECO:0000256" key="1">
    <source>
        <dbReference type="SAM" id="Phobius"/>
    </source>
</evidence>
<accession>I4B3B6</accession>
<dbReference type="AlphaFoldDB" id="I4B3B6"/>
<sequence length="188" mass="20286">MKKISNQATRARKNVQQRITNIPEKMRAPLRVNREPPSVRFAVWSFTSGALSIWSILLVTQWYGDTLLIGSFGASAVLLFAAPSAELSQPRNLIGGHLISAVIAVLLVKLCGPNFLAIGLAVGLAIAAMYLTHTLHPPGGATALIGVMGSAGFDFVLVPVLLGTVILLLNAMLVNNLVHHRKYPRVWF</sequence>
<evidence type="ECO:0000313" key="3">
    <source>
        <dbReference type="EMBL" id="AFM11773.1"/>
    </source>
</evidence>
<dbReference type="Proteomes" id="UP000006048">
    <property type="component" value="Chromosome"/>
</dbReference>
<dbReference type="KEGG" id="tpx:Turpa_1125"/>
<dbReference type="PANTHER" id="PTHR33741:SF5">
    <property type="entry name" value="TRANSMEMBRANE PROTEIN DDB_G0269096-RELATED"/>
    <property type="match status" value="1"/>
</dbReference>
<dbReference type="PATRIC" id="fig|869212.3.peg.1107"/>
<keyword evidence="1" id="KW-0472">Membrane</keyword>
<keyword evidence="1" id="KW-1133">Transmembrane helix</keyword>
<name>I4B3B6_TURPD</name>
<keyword evidence="4" id="KW-1185">Reference proteome</keyword>
<feature type="transmembrane region" description="Helical" evidence="1">
    <location>
        <begin position="91"/>
        <end position="108"/>
    </location>
</feature>
<evidence type="ECO:0000313" key="4">
    <source>
        <dbReference type="Proteomes" id="UP000006048"/>
    </source>
</evidence>
<dbReference type="PANTHER" id="PTHR33741">
    <property type="entry name" value="TRANSMEMBRANE PROTEIN DDB_G0269096-RELATED"/>
    <property type="match status" value="1"/>
</dbReference>
<gene>
    <name evidence="3" type="ordered locus">Turpa_1125</name>
</gene>